<accession>A0A9D9NJ46</accession>
<feature type="chain" id="PRO_5039613401" description="IPT/TIG domain-containing protein" evidence="1">
    <location>
        <begin position="20"/>
        <end position="440"/>
    </location>
</feature>
<feature type="signal peptide" evidence="1">
    <location>
        <begin position="1"/>
        <end position="19"/>
    </location>
</feature>
<keyword evidence="1" id="KW-0732">Signal</keyword>
<reference evidence="2" key="2">
    <citation type="journal article" date="2021" name="PeerJ">
        <title>Extensive microbial diversity within the chicken gut microbiome revealed by metagenomics and culture.</title>
        <authorList>
            <person name="Gilroy R."/>
            <person name="Ravi A."/>
            <person name="Getino M."/>
            <person name="Pursley I."/>
            <person name="Horton D.L."/>
            <person name="Alikhan N.F."/>
            <person name="Baker D."/>
            <person name="Gharbi K."/>
            <person name="Hall N."/>
            <person name="Watson M."/>
            <person name="Adriaenssens E.M."/>
            <person name="Foster-Nyarko E."/>
            <person name="Jarju S."/>
            <person name="Secka A."/>
            <person name="Antonio M."/>
            <person name="Oren A."/>
            <person name="Chaudhuri R.R."/>
            <person name="La Ragione R."/>
            <person name="Hildebrand F."/>
            <person name="Pallen M.J."/>
        </authorList>
    </citation>
    <scope>NUCLEOTIDE SEQUENCE</scope>
    <source>
        <strain evidence="2">B1-13419</strain>
    </source>
</reference>
<dbReference type="AlphaFoldDB" id="A0A9D9NJ46"/>
<proteinExistence type="predicted"/>
<dbReference type="EMBL" id="JADIMD010000121">
    <property type="protein sequence ID" value="MBO8475265.1"/>
    <property type="molecule type" value="Genomic_DNA"/>
</dbReference>
<gene>
    <name evidence="2" type="ORF">IAB91_08260</name>
</gene>
<name>A0A9D9NJ46_9BACT</name>
<protein>
    <recommendedName>
        <fullName evidence="4">IPT/TIG domain-containing protein</fullName>
    </recommendedName>
</protein>
<dbReference type="PROSITE" id="PS51257">
    <property type="entry name" value="PROKAR_LIPOPROTEIN"/>
    <property type="match status" value="1"/>
</dbReference>
<dbReference type="Proteomes" id="UP000823757">
    <property type="component" value="Unassembled WGS sequence"/>
</dbReference>
<reference evidence="2" key="1">
    <citation type="submission" date="2020-10" db="EMBL/GenBank/DDBJ databases">
        <authorList>
            <person name="Gilroy R."/>
        </authorList>
    </citation>
    <scope>NUCLEOTIDE SEQUENCE</scope>
    <source>
        <strain evidence="2">B1-13419</strain>
    </source>
</reference>
<sequence length="440" mass="47180">MKLIQYILLAAVFTGLALACDKTGPEGGNTGTPDGCPVTYVRFPAQTIYSGDRIPVIGSGFSDRADFFLVNTVSGTSIEIADVTVTASGIEMTVDAVAGEYIFVIEQDGRWELGTITVEARPIDVTVGTFPQYCIPGESLTVTGMGFAESATLTLESPDGTRTSLRTEASESSLTAIIPDDSPKGRLKLIIVQDNGEQTVSSTFFVTTVKRLMTFRSTVGSGESTVVRELSFTRDGDGSVTGCSPFSLSVNQGSDGRTEYNFTASADNEEEGYYSFILKVDQGRNRVVSSTFELERTDPGSGQVTTVTEEFPWDYGNTGFLSWYDGRMSNELSAVDGNINIQEFDGSYRYVYDNNELINNPFGVDCTIGLIAGNSSDYILASALVLGATGQKSALLPSGIYASGTEADLVSYEYDGEGYVTKASYGESSSLPVVVEFIYE</sequence>
<evidence type="ECO:0000256" key="1">
    <source>
        <dbReference type="SAM" id="SignalP"/>
    </source>
</evidence>
<evidence type="ECO:0000313" key="2">
    <source>
        <dbReference type="EMBL" id="MBO8475265.1"/>
    </source>
</evidence>
<evidence type="ECO:0000313" key="3">
    <source>
        <dbReference type="Proteomes" id="UP000823757"/>
    </source>
</evidence>
<evidence type="ECO:0008006" key="4">
    <source>
        <dbReference type="Google" id="ProtNLM"/>
    </source>
</evidence>
<comment type="caution">
    <text evidence="2">The sequence shown here is derived from an EMBL/GenBank/DDBJ whole genome shotgun (WGS) entry which is preliminary data.</text>
</comment>
<organism evidence="2 3">
    <name type="scientific">Candidatus Cryptobacteroides faecigallinarum</name>
    <dbReference type="NCBI Taxonomy" id="2840763"/>
    <lineage>
        <taxon>Bacteria</taxon>
        <taxon>Pseudomonadati</taxon>
        <taxon>Bacteroidota</taxon>
        <taxon>Bacteroidia</taxon>
        <taxon>Bacteroidales</taxon>
        <taxon>Candidatus Cryptobacteroides</taxon>
    </lineage>
</organism>